<sequence>MAKVLESKKSNKFIQYSAIQTPQSHSDQHFKLFLTRVSGLFSWQMLLLGSQNQIRIFFTRQILSVSTKHSFIIISLFSLEKVNINKVMKKTKFGQEEINEKEEVYYNSDSESNMENNQSNTNQQINSDQQPASCDNQSNNQIYQDSPKSTKQKASSQSELDEQNPRLEQPITKQRKKNSKNSSNAQVSKTISKKNNQKQLKKSKQQRGDQCFFVKKDDHHDDDERLTEDNLQITQKNMQNVIDKVKQYLNEMFDSEFFEEVAEIVNRSIFEKKYTIFIEDIKQFTAFLLQTSNLKVDRISNYFNNPFLQFSNIISIELFFFISSCLASKIQNLHELSNLLTKKINSDQIEYSSFSEISSQSQQLIQNPELIKSNYLDFFSDYIFDFYNKTILINPSYLERSQPCFSQKEQLPYFLTNQSFSSIQIHEKKVDKVSFKLLRDQILLKKPVFSCSGTQLKSSPTSIPDLLYDKQINNLKIEQEEEAEENDKNGTIEDTKQYSFNYNPKTLQLVSIQQVELNSENIYNGKVHSKSKQNKKISTQEVFQIDISNPNPNNIQQIIFQDTNDTIYTVLLKIYNKYRPLTNIKLDEMESFQLRAYSEIVYSMCISTFQKALLEEFKTDITRLKNNYSILEQLFKDVLNLLTQSIVVIKKLQIQTEIIVQRHSLQKKKHCNFCLVCKYNNENKDEMKTNEEFKNEDNIMLNEQEQNSKTKKTKYECMICSCYYKRTISVCVDKCDEEFHKNPTKYVVGRSKKKKYSNTENMLNKIDQVGVGKTLEQLDQTEKILEEVVSKVKHDRIIAIDSINKPQNDLKSKKYRKKYEYKMNNQNNQIYLNEVMDKVLLRLPDQLFDPDIQEEKDENHHPNSQNDSEDADPYLHLQDEQIKQNQLILNLSQVPKIEHQFIVKQEKIE</sequence>
<evidence type="ECO:0000256" key="1">
    <source>
        <dbReference type="SAM" id="MobiDB-lite"/>
    </source>
</evidence>
<dbReference type="EMBL" id="GG662443">
    <property type="protein sequence ID" value="EAS04531.2"/>
    <property type="molecule type" value="Genomic_DNA"/>
</dbReference>
<feature type="compositionally biased region" description="Polar residues" evidence="1">
    <location>
        <begin position="131"/>
        <end position="158"/>
    </location>
</feature>
<keyword evidence="3" id="KW-1185">Reference proteome</keyword>
<proteinExistence type="predicted"/>
<feature type="compositionally biased region" description="Low complexity" evidence="1">
    <location>
        <begin position="116"/>
        <end position="130"/>
    </location>
</feature>
<name>I7LXF3_TETTS</name>
<feature type="compositionally biased region" description="Basic and acidic residues" evidence="1">
    <location>
        <begin position="214"/>
        <end position="223"/>
    </location>
</feature>
<dbReference type="AlphaFoldDB" id="I7LXF3"/>
<evidence type="ECO:0000313" key="3">
    <source>
        <dbReference type="Proteomes" id="UP000009168"/>
    </source>
</evidence>
<dbReference type="KEGG" id="tet:TTHERM_00237460"/>
<dbReference type="Proteomes" id="UP000009168">
    <property type="component" value="Unassembled WGS sequence"/>
</dbReference>
<dbReference type="InParanoid" id="I7LXF3"/>
<feature type="compositionally biased region" description="Basic residues" evidence="1">
    <location>
        <begin position="191"/>
        <end position="205"/>
    </location>
</feature>
<feature type="region of interest" description="Disordered" evidence="1">
    <location>
        <begin position="106"/>
        <end position="225"/>
    </location>
</feature>
<dbReference type="GeneID" id="7829175"/>
<organism evidence="2 3">
    <name type="scientific">Tetrahymena thermophila (strain SB210)</name>
    <dbReference type="NCBI Taxonomy" id="312017"/>
    <lineage>
        <taxon>Eukaryota</taxon>
        <taxon>Sar</taxon>
        <taxon>Alveolata</taxon>
        <taxon>Ciliophora</taxon>
        <taxon>Intramacronucleata</taxon>
        <taxon>Oligohymenophorea</taxon>
        <taxon>Hymenostomatida</taxon>
        <taxon>Tetrahymenina</taxon>
        <taxon>Tetrahymenidae</taxon>
        <taxon>Tetrahymena</taxon>
    </lineage>
</organism>
<protein>
    <submittedName>
        <fullName evidence="2">Uncharacterized protein</fullName>
    </submittedName>
</protein>
<reference evidence="3" key="1">
    <citation type="journal article" date="2006" name="PLoS Biol.">
        <title>Macronuclear genome sequence of the ciliate Tetrahymena thermophila, a model eukaryote.</title>
        <authorList>
            <person name="Eisen J.A."/>
            <person name="Coyne R.S."/>
            <person name="Wu M."/>
            <person name="Wu D."/>
            <person name="Thiagarajan M."/>
            <person name="Wortman J.R."/>
            <person name="Badger J.H."/>
            <person name="Ren Q."/>
            <person name="Amedeo P."/>
            <person name="Jones K.M."/>
            <person name="Tallon L.J."/>
            <person name="Delcher A.L."/>
            <person name="Salzberg S.L."/>
            <person name="Silva J.C."/>
            <person name="Haas B.J."/>
            <person name="Majoros W.H."/>
            <person name="Farzad M."/>
            <person name="Carlton J.M."/>
            <person name="Smith R.K. Jr."/>
            <person name="Garg J."/>
            <person name="Pearlman R.E."/>
            <person name="Karrer K.M."/>
            <person name="Sun L."/>
            <person name="Manning G."/>
            <person name="Elde N.C."/>
            <person name="Turkewitz A.P."/>
            <person name="Asai D.J."/>
            <person name="Wilkes D.E."/>
            <person name="Wang Y."/>
            <person name="Cai H."/>
            <person name="Collins K."/>
            <person name="Stewart B.A."/>
            <person name="Lee S.R."/>
            <person name="Wilamowska K."/>
            <person name="Weinberg Z."/>
            <person name="Ruzzo W.L."/>
            <person name="Wloga D."/>
            <person name="Gaertig J."/>
            <person name="Frankel J."/>
            <person name="Tsao C.-C."/>
            <person name="Gorovsky M.A."/>
            <person name="Keeling P.J."/>
            <person name="Waller R.F."/>
            <person name="Patron N.J."/>
            <person name="Cherry J.M."/>
            <person name="Stover N.A."/>
            <person name="Krieger C.J."/>
            <person name="del Toro C."/>
            <person name="Ryder H.F."/>
            <person name="Williamson S.C."/>
            <person name="Barbeau R.A."/>
            <person name="Hamilton E.P."/>
            <person name="Orias E."/>
        </authorList>
    </citation>
    <scope>NUCLEOTIDE SEQUENCE [LARGE SCALE GENOMIC DNA]</scope>
    <source>
        <strain evidence="3">SB210</strain>
    </source>
</reference>
<accession>I7LXF3</accession>
<evidence type="ECO:0000313" key="2">
    <source>
        <dbReference type="EMBL" id="EAS04531.2"/>
    </source>
</evidence>
<dbReference type="RefSeq" id="XP_001024776.2">
    <property type="nucleotide sequence ID" value="XM_001024776.3"/>
</dbReference>
<gene>
    <name evidence="2" type="ORF">TTHERM_00237460</name>
</gene>